<dbReference type="Gene3D" id="3.30.870.10">
    <property type="entry name" value="Endonuclease Chain A"/>
    <property type="match status" value="1"/>
</dbReference>
<comment type="caution">
    <text evidence="2">The sequence shown here is derived from an EMBL/GenBank/DDBJ whole genome shotgun (WGS) entry which is preliminary data.</text>
</comment>
<accession>A0A2V3A5M1</accession>
<dbReference type="CDD" id="cd00138">
    <property type="entry name" value="PLDc_SF"/>
    <property type="match status" value="1"/>
</dbReference>
<feature type="domain" description="PLD phosphodiesterase" evidence="1">
    <location>
        <begin position="100"/>
        <end position="127"/>
    </location>
</feature>
<evidence type="ECO:0000313" key="3">
    <source>
        <dbReference type="Proteomes" id="UP000247150"/>
    </source>
</evidence>
<dbReference type="OrthoDB" id="9802848at2"/>
<dbReference type="AlphaFoldDB" id="A0A2V3A5M1"/>
<evidence type="ECO:0000259" key="1">
    <source>
        <dbReference type="PROSITE" id="PS50035"/>
    </source>
</evidence>
<dbReference type="GO" id="GO:0030572">
    <property type="term" value="F:phosphatidyltransferase activity"/>
    <property type="evidence" value="ECO:0007669"/>
    <property type="project" value="UniProtKB-ARBA"/>
</dbReference>
<name>A0A2V3A5M1_9BACI</name>
<dbReference type="EMBL" id="QGTW01000001">
    <property type="protein sequence ID" value="PWW32313.1"/>
    <property type="molecule type" value="Genomic_DNA"/>
</dbReference>
<dbReference type="SMART" id="SM00155">
    <property type="entry name" value="PLDc"/>
    <property type="match status" value="1"/>
</dbReference>
<dbReference type="RefSeq" id="WP_110063256.1">
    <property type="nucleotide sequence ID" value="NZ_QGTW01000001.1"/>
</dbReference>
<evidence type="ECO:0000313" key="2">
    <source>
        <dbReference type="EMBL" id="PWW32313.1"/>
    </source>
</evidence>
<dbReference type="GO" id="GO:0032049">
    <property type="term" value="P:cardiolipin biosynthetic process"/>
    <property type="evidence" value="ECO:0007669"/>
    <property type="project" value="UniProtKB-ARBA"/>
</dbReference>
<protein>
    <submittedName>
        <fullName evidence="2">Cardiolipin synthase</fullName>
    </submittedName>
</protein>
<gene>
    <name evidence="2" type="ORF">DFO73_101577</name>
</gene>
<dbReference type="InterPro" id="IPR025202">
    <property type="entry name" value="PLD-like_dom"/>
</dbReference>
<dbReference type="Pfam" id="PF13091">
    <property type="entry name" value="PLDc_2"/>
    <property type="match status" value="1"/>
</dbReference>
<dbReference type="PANTHER" id="PTHR21248:SF22">
    <property type="entry name" value="PHOSPHOLIPASE D"/>
    <property type="match status" value="1"/>
</dbReference>
<dbReference type="InterPro" id="IPR001736">
    <property type="entry name" value="PLipase_D/transphosphatidylase"/>
</dbReference>
<sequence length="164" mass="18521">MTIQVLATGSGWLGSGIESIQSNVIELIRNCKHELIIGSYSFGLGGLEIIPQIEKALKRNVSVSIFINNFYQQDIIIQEELKKLKRITLNMKIYNFKPTNSDDLHAKLIIADRTYAIIGSSNLSKRGFISNHELAVLIKDREVSKIASAFDRLKLIQYVNEIEL</sequence>
<dbReference type="SUPFAM" id="SSF56024">
    <property type="entry name" value="Phospholipase D/nuclease"/>
    <property type="match status" value="1"/>
</dbReference>
<reference evidence="2 3" key="1">
    <citation type="submission" date="2018-05" db="EMBL/GenBank/DDBJ databases">
        <title>Freshwater and sediment microbial communities from various areas in North America, analyzing microbe dynamics in response to fracking.</title>
        <authorList>
            <person name="Lamendella R."/>
        </authorList>
    </citation>
    <scope>NUCLEOTIDE SEQUENCE [LARGE SCALE GENOMIC DNA]</scope>
    <source>
        <strain evidence="2 3">15_TX</strain>
    </source>
</reference>
<dbReference type="Proteomes" id="UP000247150">
    <property type="component" value="Unassembled WGS sequence"/>
</dbReference>
<dbReference type="PANTHER" id="PTHR21248">
    <property type="entry name" value="CARDIOLIPIN SYNTHASE"/>
    <property type="match status" value="1"/>
</dbReference>
<organism evidence="2 3">
    <name type="scientific">Cytobacillus oceanisediminis</name>
    <dbReference type="NCBI Taxonomy" id="665099"/>
    <lineage>
        <taxon>Bacteria</taxon>
        <taxon>Bacillati</taxon>
        <taxon>Bacillota</taxon>
        <taxon>Bacilli</taxon>
        <taxon>Bacillales</taxon>
        <taxon>Bacillaceae</taxon>
        <taxon>Cytobacillus</taxon>
    </lineage>
</organism>
<proteinExistence type="predicted"/>
<dbReference type="PROSITE" id="PS50035">
    <property type="entry name" value="PLD"/>
    <property type="match status" value="1"/>
</dbReference>